<dbReference type="Proteomes" id="UP000250321">
    <property type="component" value="Unassembled WGS sequence"/>
</dbReference>
<organism evidence="1 2">
    <name type="scientific">Prunus yedoensis var. nudiflora</name>
    <dbReference type="NCBI Taxonomy" id="2094558"/>
    <lineage>
        <taxon>Eukaryota</taxon>
        <taxon>Viridiplantae</taxon>
        <taxon>Streptophyta</taxon>
        <taxon>Embryophyta</taxon>
        <taxon>Tracheophyta</taxon>
        <taxon>Spermatophyta</taxon>
        <taxon>Magnoliopsida</taxon>
        <taxon>eudicotyledons</taxon>
        <taxon>Gunneridae</taxon>
        <taxon>Pentapetalae</taxon>
        <taxon>rosids</taxon>
        <taxon>fabids</taxon>
        <taxon>Rosales</taxon>
        <taxon>Rosaceae</taxon>
        <taxon>Amygdaloideae</taxon>
        <taxon>Amygdaleae</taxon>
        <taxon>Prunus</taxon>
    </lineage>
</organism>
<name>A0A314ZTF9_PRUYE</name>
<proteinExistence type="predicted"/>
<sequence>MHLHFHKYWADLGKEGNGRRLVIIGLDSMVGFEVTIGKLGLGCWVHRAYLGGEREIGGGDVGESEEAAVDGGAI</sequence>
<accession>A0A314ZTF9</accession>
<dbReference type="AlphaFoldDB" id="A0A314ZTF9"/>
<protein>
    <submittedName>
        <fullName evidence="1">Uncharacterized protein</fullName>
    </submittedName>
</protein>
<reference evidence="1 2" key="1">
    <citation type="submission" date="2018-02" db="EMBL/GenBank/DDBJ databases">
        <title>Draft genome of wild Prunus yedoensis var. nudiflora.</title>
        <authorList>
            <person name="Baek S."/>
            <person name="Kim J.-H."/>
            <person name="Choi K."/>
            <person name="Kim G.-B."/>
            <person name="Cho A."/>
            <person name="Jang H."/>
            <person name="Shin C.-H."/>
            <person name="Yu H.-J."/>
            <person name="Mun J.-H."/>
        </authorList>
    </citation>
    <scope>NUCLEOTIDE SEQUENCE [LARGE SCALE GENOMIC DNA]</scope>
    <source>
        <strain evidence="2">cv. Jeju island</strain>
        <tissue evidence="1">Leaf</tissue>
    </source>
</reference>
<comment type="caution">
    <text evidence="1">The sequence shown here is derived from an EMBL/GenBank/DDBJ whole genome shotgun (WGS) entry which is preliminary data.</text>
</comment>
<keyword evidence="2" id="KW-1185">Reference proteome</keyword>
<evidence type="ECO:0000313" key="1">
    <source>
        <dbReference type="EMBL" id="PQQ21643.1"/>
    </source>
</evidence>
<evidence type="ECO:0000313" key="2">
    <source>
        <dbReference type="Proteomes" id="UP000250321"/>
    </source>
</evidence>
<dbReference type="EMBL" id="PJQY01000007">
    <property type="protein sequence ID" value="PQQ21643.1"/>
    <property type="molecule type" value="Genomic_DNA"/>
</dbReference>
<gene>
    <name evidence="1" type="ORF">Pyn_15086</name>
</gene>